<dbReference type="PANTHER" id="PTHR43011">
    <property type="entry name" value="IRON-SULFUR CLUSTER ASSEMBLY 2 HOMOLOG, MITOCHONDRIAL"/>
    <property type="match status" value="1"/>
</dbReference>
<dbReference type="FunFam" id="2.60.300.12:FF:000010">
    <property type="entry name" value="Unplaced genomic scaffold supercont1.5, whole genome shotgun sequence"/>
    <property type="match status" value="1"/>
</dbReference>
<evidence type="ECO:0000256" key="1">
    <source>
        <dbReference type="ARBA" id="ARBA00006718"/>
    </source>
</evidence>
<evidence type="ECO:0000313" key="4">
    <source>
        <dbReference type="Proteomes" id="UP001383192"/>
    </source>
</evidence>
<organism evidence="3 4">
    <name type="scientific">Paramarasmius palmivorus</name>
    <dbReference type="NCBI Taxonomy" id="297713"/>
    <lineage>
        <taxon>Eukaryota</taxon>
        <taxon>Fungi</taxon>
        <taxon>Dikarya</taxon>
        <taxon>Basidiomycota</taxon>
        <taxon>Agaricomycotina</taxon>
        <taxon>Agaricomycetes</taxon>
        <taxon>Agaricomycetidae</taxon>
        <taxon>Agaricales</taxon>
        <taxon>Marasmiineae</taxon>
        <taxon>Marasmiaceae</taxon>
        <taxon>Paramarasmius</taxon>
    </lineage>
</organism>
<comment type="caution">
    <text evidence="3">The sequence shown here is derived from an EMBL/GenBank/DDBJ whole genome shotgun (WGS) entry which is preliminary data.</text>
</comment>
<dbReference type="GO" id="GO:0005739">
    <property type="term" value="C:mitochondrion"/>
    <property type="evidence" value="ECO:0007669"/>
    <property type="project" value="TreeGrafter"/>
</dbReference>
<dbReference type="InterPro" id="IPR016092">
    <property type="entry name" value="ATAP"/>
</dbReference>
<dbReference type="InterPro" id="IPR035903">
    <property type="entry name" value="HesB-like_dom_sf"/>
</dbReference>
<comment type="similarity">
    <text evidence="1">Belongs to the HesB/IscA family.</text>
</comment>
<dbReference type="Proteomes" id="UP001383192">
    <property type="component" value="Unassembled WGS sequence"/>
</dbReference>
<gene>
    <name evidence="3" type="primary">ISA2</name>
    <name evidence="3" type="ORF">VNI00_007527</name>
</gene>
<proteinExistence type="inferred from homology"/>
<sequence>MASRLVSRSLSQAPRLLRTRTRLSSAHIRPWFSTNRVCNYSATAPRGYAVVEKPSASRTKVISTPSPEYIEEEEIDVELIPEDRAELVVTDRAAQQLKKIAEREGNSDAALRIAVESGGCHGYQYRMEVAKTRAQDDYLFTHPSIHPSNIVVDAVSLGLLNGSTIDYATELIGSSFRIANNPHSKGSGCGCGVSWELKI</sequence>
<dbReference type="InterPro" id="IPR000361">
    <property type="entry name" value="ATAP_core_dom"/>
</dbReference>
<keyword evidence="4" id="KW-1185">Reference proteome</keyword>
<dbReference type="GO" id="GO:0051539">
    <property type="term" value="F:4 iron, 4 sulfur cluster binding"/>
    <property type="evidence" value="ECO:0007669"/>
    <property type="project" value="TreeGrafter"/>
</dbReference>
<evidence type="ECO:0000313" key="3">
    <source>
        <dbReference type="EMBL" id="KAK7045694.1"/>
    </source>
</evidence>
<dbReference type="NCBIfam" id="TIGR00049">
    <property type="entry name" value="iron-sulfur cluster assembly accessory protein"/>
    <property type="match status" value="1"/>
</dbReference>
<dbReference type="Pfam" id="PF01521">
    <property type="entry name" value="Fe-S_biosyn"/>
    <property type="match status" value="1"/>
</dbReference>
<feature type="domain" description="Core" evidence="2">
    <location>
        <begin position="86"/>
        <end position="181"/>
    </location>
</feature>
<dbReference type="SUPFAM" id="SSF89360">
    <property type="entry name" value="HesB-like domain"/>
    <property type="match status" value="1"/>
</dbReference>
<accession>A0AAW0D539</accession>
<protein>
    <submittedName>
        <fullName evidence="3">[4Fe-4S] proteins maturation</fullName>
    </submittedName>
</protein>
<dbReference type="GO" id="GO:0016226">
    <property type="term" value="P:iron-sulfur cluster assembly"/>
    <property type="evidence" value="ECO:0007669"/>
    <property type="project" value="InterPro"/>
</dbReference>
<reference evidence="3 4" key="1">
    <citation type="submission" date="2024-01" db="EMBL/GenBank/DDBJ databases">
        <title>A draft genome for a cacao thread blight-causing isolate of Paramarasmius palmivorus.</title>
        <authorList>
            <person name="Baruah I.K."/>
            <person name="Bukari Y."/>
            <person name="Amoako-Attah I."/>
            <person name="Meinhardt L.W."/>
            <person name="Bailey B.A."/>
            <person name="Cohen S.P."/>
        </authorList>
    </citation>
    <scope>NUCLEOTIDE SEQUENCE [LARGE SCALE GENOMIC DNA]</scope>
    <source>
        <strain evidence="3 4">GH-12</strain>
    </source>
</reference>
<dbReference type="AlphaFoldDB" id="A0AAW0D539"/>
<dbReference type="GO" id="GO:0051537">
    <property type="term" value="F:2 iron, 2 sulfur cluster binding"/>
    <property type="evidence" value="ECO:0007669"/>
    <property type="project" value="TreeGrafter"/>
</dbReference>
<dbReference type="GO" id="GO:0005506">
    <property type="term" value="F:iron ion binding"/>
    <property type="evidence" value="ECO:0007669"/>
    <property type="project" value="TreeGrafter"/>
</dbReference>
<dbReference type="Gene3D" id="2.60.300.12">
    <property type="entry name" value="HesB-like domain"/>
    <property type="match status" value="1"/>
</dbReference>
<dbReference type="PANTHER" id="PTHR43011:SF1">
    <property type="entry name" value="IRON-SULFUR CLUSTER ASSEMBLY 2 HOMOLOG, MITOCHONDRIAL"/>
    <property type="match status" value="1"/>
</dbReference>
<dbReference type="EMBL" id="JAYKXP010000024">
    <property type="protein sequence ID" value="KAK7045694.1"/>
    <property type="molecule type" value="Genomic_DNA"/>
</dbReference>
<evidence type="ECO:0000259" key="2">
    <source>
        <dbReference type="Pfam" id="PF01521"/>
    </source>
</evidence>
<name>A0AAW0D539_9AGAR</name>